<dbReference type="FunFam" id="1.10.150.670:FF:000004">
    <property type="entry name" value="Crossover junction endonuclease EME1"/>
    <property type="match status" value="1"/>
</dbReference>
<evidence type="ECO:0000256" key="11">
    <source>
        <dbReference type="ARBA" id="ARBA00023242"/>
    </source>
</evidence>
<organism evidence="14 15">
    <name type="scientific">Kwoniella dendrophila CBS 6074</name>
    <dbReference type="NCBI Taxonomy" id="1295534"/>
    <lineage>
        <taxon>Eukaryota</taxon>
        <taxon>Fungi</taxon>
        <taxon>Dikarya</taxon>
        <taxon>Basidiomycota</taxon>
        <taxon>Agaricomycotina</taxon>
        <taxon>Tremellomycetes</taxon>
        <taxon>Tremellales</taxon>
        <taxon>Cryptococcaceae</taxon>
        <taxon>Kwoniella</taxon>
    </lineage>
</organism>
<accession>A0AAX4JNB2</accession>
<feature type="compositionally biased region" description="Low complexity" evidence="13">
    <location>
        <begin position="75"/>
        <end position="87"/>
    </location>
</feature>
<dbReference type="EMBL" id="CP144098">
    <property type="protein sequence ID" value="WWC85903.1"/>
    <property type="molecule type" value="Genomic_DNA"/>
</dbReference>
<keyword evidence="11" id="KW-0539">Nucleus</keyword>
<evidence type="ECO:0008006" key="16">
    <source>
        <dbReference type="Google" id="ProtNLM"/>
    </source>
</evidence>
<dbReference type="GO" id="GO:0000712">
    <property type="term" value="P:resolution of meiotic recombination intermediates"/>
    <property type="evidence" value="ECO:0007669"/>
    <property type="project" value="TreeGrafter"/>
</dbReference>
<keyword evidence="4" id="KW-0479">Metal-binding</keyword>
<comment type="cofactor">
    <cofactor evidence="1">
        <name>Mg(2+)</name>
        <dbReference type="ChEBI" id="CHEBI:18420"/>
    </cofactor>
</comment>
<evidence type="ECO:0000256" key="3">
    <source>
        <dbReference type="ARBA" id="ARBA00022722"/>
    </source>
</evidence>
<dbReference type="GeneID" id="91091445"/>
<evidence type="ECO:0000256" key="5">
    <source>
        <dbReference type="ARBA" id="ARBA00022759"/>
    </source>
</evidence>
<evidence type="ECO:0000256" key="7">
    <source>
        <dbReference type="ARBA" id="ARBA00022801"/>
    </source>
</evidence>
<evidence type="ECO:0000256" key="10">
    <source>
        <dbReference type="ARBA" id="ARBA00023204"/>
    </source>
</evidence>
<keyword evidence="12" id="KW-0469">Meiosis</keyword>
<dbReference type="GO" id="GO:0003677">
    <property type="term" value="F:DNA binding"/>
    <property type="evidence" value="ECO:0007669"/>
    <property type="project" value="InterPro"/>
</dbReference>
<evidence type="ECO:0000256" key="13">
    <source>
        <dbReference type="SAM" id="MobiDB-lite"/>
    </source>
</evidence>
<keyword evidence="7" id="KW-0378">Hydrolase</keyword>
<keyword evidence="6" id="KW-0227">DNA damage</keyword>
<keyword evidence="5" id="KW-0255">Endonuclease</keyword>
<evidence type="ECO:0000313" key="15">
    <source>
        <dbReference type="Proteomes" id="UP001355207"/>
    </source>
</evidence>
<dbReference type="GO" id="GO:0005634">
    <property type="term" value="C:nucleus"/>
    <property type="evidence" value="ECO:0007669"/>
    <property type="project" value="UniProtKB-SubCell"/>
</dbReference>
<evidence type="ECO:0000256" key="6">
    <source>
        <dbReference type="ARBA" id="ARBA00022763"/>
    </source>
</evidence>
<evidence type="ECO:0000256" key="8">
    <source>
        <dbReference type="ARBA" id="ARBA00022842"/>
    </source>
</evidence>
<keyword evidence="15" id="KW-1185">Reference proteome</keyword>
<dbReference type="PANTHER" id="PTHR21077:SF5">
    <property type="entry name" value="CROSSOVER JUNCTION ENDONUCLEASE MMS4"/>
    <property type="match status" value="1"/>
</dbReference>
<dbReference type="GO" id="GO:0046872">
    <property type="term" value="F:metal ion binding"/>
    <property type="evidence" value="ECO:0007669"/>
    <property type="project" value="UniProtKB-KW"/>
</dbReference>
<feature type="compositionally biased region" description="Basic and acidic residues" evidence="13">
    <location>
        <begin position="212"/>
        <end position="247"/>
    </location>
</feature>
<gene>
    <name evidence="14" type="ORF">L201_000773</name>
</gene>
<reference evidence="14 15" key="1">
    <citation type="submission" date="2024-01" db="EMBL/GenBank/DDBJ databases">
        <title>Comparative genomics of Cryptococcus and Kwoniella reveals pathogenesis evolution and contrasting modes of karyotype evolution via chromosome fusion or intercentromeric recombination.</title>
        <authorList>
            <person name="Coelho M.A."/>
            <person name="David-Palma M."/>
            <person name="Shea T."/>
            <person name="Bowers K."/>
            <person name="McGinley-Smith S."/>
            <person name="Mohammad A.W."/>
            <person name="Gnirke A."/>
            <person name="Yurkov A.M."/>
            <person name="Nowrousian M."/>
            <person name="Sun S."/>
            <person name="Cuomo C.A."/>
            <person name="Heitman J."/>
        </authorList>
    </citation>
    <scope>NUCLEOTIDE SEQUENCE [LARGE SCALE GENOMIC DNA]</scope>
    <source>
        <strain evidence="14 15">CBS 6074</strain>
    </source>
</reference>
<dbReference type="InterPro" id="IPR033310">
    <property type="entry name" value="Mms4/EME1/EME2"/>
</dbReference>
<dbReference type="Gene3D" id="1.10.150.670">
    <property type="entry name" value="Crossover junction endonuclease EME1, DNA-binding domain"/>
    <property type="match status" value="1"/>
</dbReference>
<evidence type="ECO:0000256" key="2">
    <source>
        <dbReference type="ARBA" id="ARBA00004123"/>
    </source>
</evidence>
<dbReference type="GO" id="GO:0031297">
    <property type="term" value="P:replication fork processing"/>
    <property type="evidence" value="ECO:0007669"/>
    <property type="project" value="TreeGrafter"/>
</dbReference>
<dbReference type="GO" id="GO:0048476">
    <property type="term" value="C:Holliday junction resolvase complex"/>
    <property type="evidence" value="ECO:0007669"/>
    <property type="project" value="InterPro"/>
</dbReference>
<keyword evidence="10" id="KW-0234">DNA repair</keyword>
<evidence type="ECO:0000256" key="4">
    <source>
        <dbReference type="ARBA" id="ARBA00022723"/>
    </source>
</evidence>
<dbReference type="InterPro" id="IPR042530">
    <property type="entry name" value="EME1/EME2_C"/>
</dbReference>
<dbReference type="Gene3D" id="3.40.50.10130">
    <property type="match status" value="1"/>
</dbReference>
<protein>
    <recommendedName>
        <fullName evidence="16">ERCC4 domain-containing protein</fullName>
    </recommendedName>
</protein>
<keyword evidence="3" id="KW-0540">Nuclease</keyword>
<evidence type="ECO:0000313" key="14">
    <source>
        <dbReference type="EMBL" id="WWC85903.1"/>
    </source>
</evidence>
<dbReference type="Proteomes" id="UP001355207">
    <property type="component" value="Chromosome 1"/>
</dbReference>
<keyword evidence="8" id="KW-0460">Magnesium</keyword>
<name>A0AAX4JNB2_9TREE</name>
<evidence type="ECO:0000256" key="1">
    <source>
        <dbReference type="ARBA" id="ARBA00001946"/>
    </source>
</evidence>
<dbReference type="PANTHER" id="PTHR21077">
    <property type="entry name" value="EME1 PROTEIN"/>
    <property type="match status" value="1"/>
</dbReference>
<keyword evidence="9" id="KW-0233">DNA recombination</keyword>
<evidence type="ECO:0000256" key="12">
    <source>
        <dbReference type="ARBA" id="ARBA00023254"/>
    </source>
</evidence>
<dbReference type="GO" id="GO:0006302">
    <property type="term" value="P:double-strand break repair"/>
    <property type="evidence" value="ECO:0007669"/>
    <property type="project" value="TreeGrafter"/>
</dbReference>
<dbReference type="AlphaFoldDB" id="A0AAX4JNB2"/>
<feature type="region of interest" description="Disordered" evidence="13">
    <location>
        <begin position="75"/>
        <end position="102"/>
    </location>
</feature>
<sequence>MQGDVVIISDTEDVSDEEIAFVGITQTQPKPRISQAGPSKSNSVPIFIDSDDEDIETLEDDQDIFSFLTNSVTASSSTTTASSNGNSKIQNVKKDKKGKSKAVDDYENIGVNDMMDTADLIREFEKFENSILSKIDSYASLDTSTLKTQNTTITDIDVEVKEKADKMKKPKKRKSTNPNDETQTNSTNTTANAPTKKRQKSTEEIDSTLNDPKTKLTKEEREALKAKEKAEKQLQRDTLKAAKEAEKSYQKKLTEVNKLRISKNDTVREIHLYLSHDLSLPNSPISGSLPEIKTRITDNFSELHFLSEDQSPINGVIKFKRHLKARWDSDKKQFIPLDNPIWIWESTILMVINAEEIIDKISHSQSNQGEDNINELSLWISDIKLTLGLNSATDQLIIMIKGLNKYYSKSKSLANKEFTAAARAGLNGSSTSSNQPGNKSIGVRPDKETIEMALVQLQVKERCFLVHVEKTEDIEDWVYNIAADVAIRPYKLISKSHLNFCPTDGIKKASNPTETFELMLQEVQGITPSASMGISSEYSTFRELMESFEKAERRGGIEKAEIMLQDCEIKTLRNGTANGRKLNKALAKRVYNVFRGEDSLALA</sequence>
<feature type="region of interest" description="Disordered" evidence="13">
    <location>
        <begin position="162"/>
        <end position="247"/>
    </location>
</feature>
<feature type="region of interest" description="Disordered" evidence="13">
    <location>
        <begin position="26"/>
        <end position="47"/>
    </location>
</feature>
<dbReference type="GO" id="GO:0008821">
    <property type="term" value="F:crossover junction DNA endonuclease activity"/>
    <property type="evidence" value="ECO:0007669"/>
    <property type="project" value="TreeGrafter"/>
</dbReference>
<evidence type="ECO:0000256" key="9">
    <source>
        <dbReference type="ARBA" id="ARBA00023172"/>
    </source>
</evidence>
<dbReference type="RefSeq" id="XP_066072666.1">
    <property type="nucleotide sequence ID" value="XM_066216569.1"/>
</dbReference>
<feature type="compositionally biased region" description="Low complexity" evidence="13">
    <location>
        <begin position="182"/>
        <end position="194"/>
    </location>
</feature>
<comment type="subcellular location">
    <subcellularLocation>
        <location evidence="2">Nucleus</location>
    </subcellularLocation>
</comment>
<proteinExistence type="predicted"/>
<dbReference type="GO" id="GO:0031573">
    <property type="term" value="P:mitotic intra-S DNA damage checkpoint signaling"/>
    <property type="evidence" value="ECO:0007669"/>
    <property type="project" value="TreeGrafter"/>
</dbReference>